<dbReference type="InterPro" id="IPR011033">
    <property type="entry name" value="PRC_barrel-like_sf"/>
</dbReference>
<proteinExistence type="predicted"/>
<evidence type="ECO:0000313" key="4">
    <source>
        <dbReference type="Proteomes" id="UP000464214"/>
    </source>
</evidence>
<dbReference type="GO" id="GO:0019684">
    <property type="term" value="P:photosynthesis, light reaction"/>
    <property type="evidence" value="ECO:0007669"/>
    <property type="project" value="InterPro"/>
</dbReference>
<name>A0A6P1NYR1_9BACT</name>
<organism evidence="3 4">
    <name type="scientific">Nibribacter ruber</name>
    <dbReference type="NCBI Taxonomy" id="2698458"/>
    <lineage>
        <taxon>Bacteria</taxon>
        <taxon>Pseudomonadati</taxon>
        <taxon>Bacteroidota</taxon>
        <taxon>Cytophagia</taxon>
        <taxon>Cytophagales</taxon>
        <taxon>Hymenobacteraceae</taxon>
        <taxon>Nibribacter</taxon>
    </lineage>
</organism>
<dbReference type="EMBL" id="CP047897">
    <property type="protein sequence ID" value="QHL86013.1"/>
    <property type="molecule type" value="Genomic_DNA"/>
</dbReference>
<dbReference type="Pfam" id="PF09557">
    <property type="entry name" value="DUF2382"/>
    <property type="match status" value="1"/>
</dbReference>
<sequence>MENSGYSNSKYHLQELGESNYEVAKGTPDIRGWEVIDLQNQFMGRVKELLYDASAGKVRYAVLDLQDNQSHLEPRQVLVPVGMTEVQENAKVVVLSKVSTSQLMALPSYQKGRLNQELETKVLRVFAGEPSIQIEQEQNLQASTASFNQENSQTKTGQAYPKQIAFDTTFSEKDLASFQEGTIELKERIEVPTLHKTPFVVEEIVIGKEVELHEETIYETVKKTEVHLSDVSIPPQHLDQDSDRSS</sequence>
<evidence type="ECO:0000259" key="1">
    <source>
        <dbReference type="Pfam" id="PF05239"/>
    </source>
</evidence>
<dbReference type="GO" id="GO:0030077">
    <property type="term" value="C:plasma membrane light-harvesting complex"/>
    <property type="evidence" value="ECO:0007669"/>
    <property type="project" value="InterPro"/>
</dbReference>
<dbReference type="SUPFAM" id="SSF50346">
    <property type="entry name" value="PRC-barrel domain"/>
    <property type="match status" value="1"/>
</dbReference>
<dbReference type="KEGG" id="nib:GU926_00555"/>
<dbReference type="InterPro" id="IPR014747">
    <property type="entry name" value="Bac_photo_RC_H_C"/>
</dbReference>
<dbReference type="Gene3D" id="3.90.50.10">
    <property type="entry name" value="Photosynthetic Reaction Center, subunit H, domain 2"/>
    <property type="match status" value="1"/>
</dbReference>
<feature type="domain" description="DUF2382" evidence="2">
    <location>
        <begin position="168"/>
        <end position="227"/>
    </location>
</feature>
<reference evidence="3 4" key="1">
    <citation type="submission" date="2020-01" db="EMBL/GenBank/DDBJ databases">
        <authorList>
            <person name="Kim M."/>
        </authorList>
    </citation>
    <scope>NUCLEOTIDE SEQUENCE [LARGE SCALE GENOMIC DNA]</scope>
    <source>
        <strain evidence="3 4">BT10</strain>
    </source>
</reference>
<dbReference type="RefSeq" id="WP_160688003.1">
    <property type="nucleotide sequence ID" value="NZ_CP047897.1"/>
</dbReference>
<protein>
    <submittedName>
        <fullName evidence="3">DUF2382 domain-containing protein</fullName>
    </submittedName>
</protein>
<dbReference type="AlphaFoldDB" id="A0A6P1NYR1"/>
<accession>A0A6P1NYR1</accession>
<dbReference type="Proteomes" id="UP000464214">
    <property type="component" value="Chromosome"/>
</dbReference>
<feature type="domain" description="PRC-barrel" evidence="1">
    <location>
        <begin position="28"/>
        <end position="95"/>
    </location>
</feature>
<dbReference type="InterPro" id="IPR019060">
    <property type="entry name" value="DUF2382"/>
</dbReference>
<evidence type="ECO:0000259" key="2">
    <source>
        <dbReference type="Pfam" id="PF09557"/>
    </source>
</evidence>
<dbReference type="Pfam" id="PF05239">
    <property type="entry name" value="PRC"/>
    <property type="match status" value="1"/>
</dbReference>
<dbReference type="InterPro" id="IPR027275">
    <property type="entry name" value="PRC-brl_dom"/>
</dbReference>
<gene>
    <name evidence="3" type="ORF">GU926_00555</name>
</gene>
<keyword evidence="4" id="KW-1185">Reference proteome</keyword>
<evidence type="ECO:0000313" key="3">
    <source>
        <dbReference type="EMBL" id="QHL86013.1"/>
    </source>
</evidence>